<keyword evidence="11" id="KW-0697">Rotamase</keyword>
<gene>
    <name evidence="13" type="ORF">C8N46_11015</name>
</gene>
<keyword evidence="14" id="KW-1185">Reference proteome</keyword>
<dbReference type="Gene3D" id="3.10.50.40">
    <property type="match status" value="2"/>
</dbReference>
<feature type="domain" description="PpiC" evidence="12">
    <location>
        <begin position="338"/>
        <end position="447"/>
    </location>
</feature>
<evidence type="ECO:0000256" key="4">
    <source>
        <dbReference type="ARBA" id="ARBA00022692"/>
    </source>
</evidence>
<dbReference type="AlphaFoldDB" id="A0A2T6BT25"/>
<name>A0A2T6BT25_9FLAO</name>
<dbReference type="InterPro" id="IPR052029">
    <property type="entry name" value="PpiD_chaperone"/>
</dbReference>
<evidence type="ECO:0000256" key="1">
    <source>
        <dbReference type="ARBA" id="ARBA00004382"/>
    </source>
</evidence>
<dbReference type="SUPFAM" id="SSF54534">
    <property type="entry name" value="FKBP-like"/>
    <property type="match status" value="2"/>
</dbReference>
<dbReference type="PROSITE" id="PS50198">
    <property type="entry name" value="PPIC_PPIASE_2"/>
    <property type="match status" value="1"/>
</dbReference>
<keyword evidence="3" id="KW-0997">Cell inner membrane</keyword>
<dbReference type="Pfam" id="PF13623">
    <property type="entry name" value="SurA_N_2"/>
    <property type="match status" value="1"/>
</dbReference>
<sequence length="704" mass="78300">MAILAKIRQRTLVLILIIGLALFAFVISDVFNTNGGGEKQPTEIGSINGQDISYDGFKNQVEYAKSLYQGRQSTMQIVNSLWDQEVNNALITQELDKLGITIEKDQLWNLLITSPNITNQERFQDESGVFVEAKLKEYIDNLEATKNLSPQSMAEYNNWVETERYTIINAKRELYDNLVKAGSIVTVTEGELAYRAENDKVTFKYVNIPYSSIADSLVEVRESDVKNYISKHKSEFQVDASRNIQYVFFPEKPSKADEDTAKQALEEMKAGFAAAEDASAYANINTGTNEPEIFMYKNQLPKEHADAIMAMEEGDVYGPYKVGNRFKISRLLEKRQLPDSVKSRHILIRFAGSTGADPELKKTKTEAKKQADSLLAVIKRNKSKFPDLAKEFSDDTSAAKGGDLDWFNSISSARLTPTYKDFVYENEVGALDVVESPFGYHIIEIEDQKNMQDVVKLATINNEVEISEETFKDLFTEYSKFESDADKDKSSFLDLAEAGKYEVKQANRIKELATGIPGLAGEQREVVRWSFREDTKVGDINRLNVQGGVIVAQLTAKNPAGLSSVAEASARVLPIIRNQKKAEMIKEKYATASTLADLASASGKAEQQATSLSMQAPNVPGVGEEPKVVGTAFALNEGDTSRLLEGKSGVYMIQVVSKTKAPEKDTYLAERNELRTKRLSKALSSVPGALKSSAEIEDRRASFY</sequence>
<evidence type="ECO:0000256" key="8">
    <source>
        <dbReference type="ARBA" id="ARBA00038408"/>
    </source>
</evidence>
<dbReference type="GO" id="GO:0005886">
    <property type="term" value="C:plasma membrane"/>
    <property type="evidence" value="ECO:0007669"/>
    <property type="project" value="UniProtKB-SubCell"/>
</dbReference>
<evidence type="ECO:0000256" key="9">
    <source>
        <dbReference type="ARBA" id="ARBA00040743"/>
    </source>
</evidence>
<keyword evidence="4" id="KW-0812">Transmembrane</keyword>
<organism evidence="13 14">
    <name type="scientific">Kordia periserrulae</name>
    <dbReference type="NCBI Taxonomy" id="701523"/>
    <lineage>
        <taxon>Bacteria</taxon>
        <taxon>Pseudomonadati</taxon>
        <taxon>Bacteroidota</taxon>
        <taxon>Flavobacteriia</taxon>
        <taxon>Flavobacteriales</taxon>
        <taxon>Flavobacteriaceae</taxon>
        <taxon>Kordia</taxon>
    </lineage>
</organism>
<evidence type="ECO:0000256" key="11">
    <source>
        <dbReference type="PROSITE-ProRule" id="PRU00278"/>
    </source>
</evidence>
<protein>
    <recommendedName>
        <fullName evidence="9">Periplasmic chaperone PpiD</fullName>
    </recommendedName>
    <alternativeName>
        <fullName evidence="10">Periplasmic folding chaperone</fullName>
    </alternativeName>
</protein>
<evidence type="ECO:0000313" key="13">
    <source>
        <dbReference type="EMBL" id="PTX59186.1"/>
    </source>
</evidence>
<evidence type="ECO:0000259" key="12">
    <source>
        <dbReference type="PROSITE" id="PS50198"/>
    </source>
</evidence>
<keyword evidence="6" id="KW-0472">Membrane</keyword>
<keyword evidence="2" id="KW-1003">Cell membrane</keyword>
<evidence type="ECO:0000313" key="14">
    <source>
        <dbReference type="Proteomes" id="UP000244090"/>
    </source>
</evidence>
<evidence type="ECO:0000256" key="10">
    <source>
        <dbReference type="ARBA" id="ARBA00042775"/>
    </source>
</evidence>
<dbReference type="SUPFAM" id="SSF109998">
    <property type="entry name" value="Triger factor/SurA peptide-binding domain-like"/>
    <property type="match status" value="1"/>
</dbReference>
<comment type="caution">
    <text evidence="13">The sequence shown here is derived from an EMBL/GenBank/DDBJ whole genome shotgun (WGS) entry which is preliminary data.</text>
</comment>
<evidence type="ECO:0000256" key="3">
    <source>
        <dbReference type="ARBA" id="ARBA00022519"/>
    </source>
</evidence>
<dbReference type="Proteomes" id="UP000244090">
    <property type="component" value="Unassembled WGS sequence"/>
</dbReference>
<accession>A0A2T6BT25</accession>
<evidence type="ECO:0000256" key="7">
    <source>
        <dbReference type="ARBA" id="ARBA00023186"/>
    </source>
</evidence>
<comment type="similarity">
    <text evidence="8">Belongs to the PpiD chaperone family.</text>
</comment>
<dbReference type="OrthoDB" id="9812372at2"/>
<dbReference type="InterPro" id="IPR027304">
    <property type="entry name" value="Trigger_fact/SurA_dom_sf"/>
</dbReference>
<proteinExistence type="inferred from homology"/>
<dbReference type="Pfam" id="PF13616">
    <property type="entry name" value="Rotamase_3"/>
    <property type="match status" value="1"/>
</dbReference>
<keyword evidence="7" id="KW-0143">Chaperone</keyword>
<dbReference type="PANTHER" id="PTHR47529">
    <property type="entry name" value="PEPTIDYL-PROLYL CIS-TRANS ISOMERASE D"/>
    <property type="match status" value="1"/>
</dbReference>
<dbReference type="GO" id="GO:0003755">
    <property type="term" value="F:peptidyl-prolyl cis-trans isomerase activity"/>
    <property type="evidence" value="ECO:0007669"/>
    <property type="project" value="UniProtKB-KW"/>
</dbReference>
<evidence type="ECO:0000256" key="6">
    <source>
        <dbReference type="ARBA" id="ARBA00023136"/>
    </source>
</evidence>
<reference evidence="13 14" key="1">
    <citation type="submission" date="2018-04" db="EMBL/GenBank/DDBJ databases">
        <title>Genomic Encyclopedia of Archaeal and Bacterial Type Strains, Phase II (KMG-II): from individual species to whole genera.</title>
        <authorList>
            <person name="Goeker M."/>
        </authorList>
    </citation>
    <scope>NUCLEOTIDE SEQUENCE [LARGE SCALE GENOMIC DNA]</scope>
    <source>
        <strain evidence="13 14">DSM 25731</strain>
    </source>
</reference>
<keyword evidence="5" id="KW-1133">Transmembrane helix</keyword>
<dbReference type="EMBL" id="QBKT01000010">
    <property type="protein sequence ID" value="PTX59186.1"/>
    <property type="molecule type" value="Genomic_DNA"/>
</dbReference>
<comment type="subcellular location">
    <subcellularLocation>
        <location evidence="1">Cell inner membrane</location>
        <topology evidence="1">Single-pass type II membrane protein</topology>
        <orientation evidence="1">Periplasmic side</orientation>
    </subcellularLocation>
</comment>
<dbReference type="RefSeq" id="WP_108116350.1">
    <property type="nucleotide sequence ID" value="NZ_QBKT01000010.1"/>
</dbReference>
<evidence type="ECO:0000256" key="5">
    <source>
        <dbReference type="ARBA" id="ARBA00022989"/>
    </source>
</evidence>
<dbReference type="PANTHER" id="PTHR47529:SF1">
    <property type="entry name" value="PERIPLASMIC CHAPERONE PPID"/>
    <property type="match status" value="1"/>
</dbReference>
<keyword evidence="11 13" id="KW-0413">Isomerase</keyword>
<evidence type="ECO:0000256" key="2">
    <source>
        <dbReference type="ARBA" id="ARBA00022475"/>
    </source>
</evidence>
<dbReference type="InterPro" id="IPR000297">
    <property type="entry name" value="PPIase_PpiC"/>
</dbReference>
<dbReference type="InterPro" id="IPR046357">
    <property type="entry name" value="PPIase_dom_sf"/>
</dbReference>